<dbReference type="Proteomes" id="UP000066480">
    <property type="component" value="Chromosome"/>
</dbReference>
<keyword evidence="7" id="KW-1185">Reference proteome</keyword>
<dbReference type="Pfam" id="PF01593">
    <property type="entry name" value="Amino_oxidase"/>
    <property type="match status" value="1"/>
</dbReference>
<dbReference type="GO" id="GO:0016491">
    <property type="term" value="F:oxidoreductase activity"/>
    <property type="evidence" value="ECO:0007669"/>
    <property type="project" value="UniProtKB-KW"/>
</dbReference>
<feature type="domain" description="Amine oxidase" evidence="5">
    <location>
        <begin position="19"/>
        <end position="488"/>
    </location>
</feature>
<evidence type="ECO:0000256" key="2">
    <source>
        <dbReference type="ARBA" id="ARBA00022746"/>
    </source>
</evidence>
<dbReference type="AlphaFoldDB" id="A0A0K1JK87"/>
<dbReference type="InterPro" id="IPR002937">
    <property type="entry name" value="Amino_oxidase"/>
</dbReference>
<evidence type="ECO:0000259" key="5">
    <source>
        <dbReference type="Pfam" id="PF01593"/>
    </source>
</evidence>
<name>A0A0K1JK87_9MICO</name>
<dbReference type="STRING" id="571913.VV02_16830"/>
<dbReference type="PRINTS" id="PR00419">
    <property type="entry name" value="ADXRDTASE"/>
</dbReference>
<comment type="pathway">
    <text evidence="1 4">Carotenoid biosynthesis.</text>
</comment>
<dbReference type="PANTHER" id="PTHR43734:SF1">
    <property type="entry name" value="PHYTOENE DESATURASE"/>
    <property type="match status" value="1"/>
</dbReference>
<dbReference type="InterPro" id="IPR036188">
    <property type="entry name" value="FAD/NAD-bd_sf"/>
</dbReference>
<dbReference type="NCBIfam" id="TIGR02734">
    <property type="entry name" value="crtI_fam"/>
    <property type="match status" value="1"/>
</dbReference>
<proteinExistence type="inferred from homology"/>
<dbReference type="PANTHER" id="PTHR43734">
    <property type="entry name" value="PHYTOENE DESATURASE"/>
    <property type="match status" value="1"/>
</dbReference>
<sequence>MSSGPAAPVGSVAVIGAGLAGLSAAMHLRAAGVHVTVLEAAAAPGGRAARTNRAGFSLDVGPTVITLPDVLADCFAALGEELSDHLRLLPVDPAYVARMHDGSTLALTTDVEVMAERVRAFSGPRDADGYLRLVAHLRAIYRAELPHFIDRNLDSPLSLVNRPLLDIVRLRGFSRLAKVMASFFEDERLRRAFGFQAMYAGVAPSSALGLFAVITAMDLIEGVVYPVGGINAVPTAMATALESHGVEIRYGTTVSSVREDTRDVLVTDADGRSDRYDSVVLTCEPEAAATLLGDHTSRTLRRRRQMSPSCVVLAAGVDHRLPVEAHHTIHLGRAWDEVFVDLAEGRPMRDPSFLVSVPTRTDPSIAPAGGDVLYALFPTPHLRHQHPLDWRRLRAPYREHMLHHLAAAGMGDLSGSFEVEELITPDDWRRRGFADGTPLSAAHTFMQTGPFRTPNRLSSRLVLAGSGTTPGIGVPMVLISGRLAAERLVGRDPSYRSRAWR</sequence>
<evidence type="ECO:0000256" key="1">
    <source>
        <dbReference type="ARBA" id="ARBA00004829"/>
    </source>
</evidence>
<evidence type="ECO:0000313" key="6">
    <source>
        <dbReference type="EMBL" id="AKU17132.1"/>
    </source>
</evidence>
<organism evidence="6 7">
    <name type="scientific">Luteipulveratus mongoliensis</name>
    <dbReference type="NCBI Taxonomy" id="571913"/>
    <lineage>
        <taxon>Bacteria</taxon>
        <taxon>Bacillati</taxon>
        <taxon>Actinomycetota</taxon>
        <taxon>Actinomycetes</taxon>
        <taxon>Micrococcales</taxon>
        <taxon>Dermacoccaceae</taxon>
        <taxon>Luteipulveratus</taxon>
    </lineage>
</organism>
<reference evidence="6 7" key="1">
    <citation type="submission" date="2015-03" db="EMBL/GenBank/DDBJ databases">
        <title>Luteipulveratus halotolerans sp. nov., a novel actinobacterium (Dermacoccaceae) from Sarawak, Malaysia.</title>
        <authorList>
            <person name="Juboi H."/>
            <person name="Basik A."/>
            <person name="Shamsul S.S."/>
            <person name="Arnold P."/>
            <person name="Schmitt E.K."/>
            <person name="Sanglier J.-J."/>
            <person name="Yeo T."/>
        </authorList>
    </citation>
    <scope>NUCLEOTIDE SEQUENCE [LARGE SCALE GENOMIC DNA]</scope>
    <source>
        <strain evidence="6 7">MN07-A0370</strain>
    </source>
</reference>
<dbReference type="Gene3D" id="3.50.50.60">
    <property type="entry name" value="FAD/NAD(P)-binding domain"/>
    <property type="match status" value="2"/>
</dbReference>
<keyword evidence="3 4" id="KW-0560">Oxidoreductase</keyword>
<gene>
    <name evidence="6" type="ORF">VV02_16830</name>
</gene>
<comment type="similarity">
    <text evidence="4">Belongs to the carotenoid/retinoid oxidoreductase family.</text>
</comment>
<evidence type="ECO:0000256" key="3">
    <source>
        <dbReference type="ARBA" id="ARBA00023002"/>
    </source>
</evidence>
<dbReference type="InterPro" id="IPR014105">
    <property type="entry name" value="Carotenoid/retinoid_OxRdtase"/>
</dbReference>
<dbReference type="SUPFAM" id="SSF51905">
    <property type="entry name" value="FAD/NAD(P)-binding domain"/>
    <property type="match status" value="1"/>
</dbReference>
<dbReference type="KEGG" id="lmoi:VV02_16830"/>
<dbReference type="RefSeq" id="WP_052593284.1">
    <property type="nucleotide sequence ID" value="NZ_CP011112.1"/>
</dbReference>
<evidence type="ECO:0000256" key="4">
    <source>
        <dbReference type="RuleBase" id="RU362075"/>
    </source>
</evidence>
<dbReference type="PATRIC" id="fig|571913.6.peg.3414"/>
<dbReference type="GO" id="GO:0016117">
    <property type="term" value="P:carotenoid biosynthetic process"/>
    <property type="evidence" value="ECO:0007669"/>
    <property type="project" value="UniProtKB-KW"/>
</dbReference>
<protein>
    <recommendedName>
        <fullName evidence="5">Amine oxidase domain-containing protein</fullName>
    </recommendedName>
</protein>
<keyword evidence="2 4" id="KW-0125">Carotenoid biosynthesis</keyword>
<accession>A0A0K1JK87</accession>
<dbReference type="EMBL" id="CP011112">
    <property type="protein sequence ID" value="AKU17132.1"/>
    <property type="molecule type" value="Genomic_DNA"/>
</dbReference>
<evidence type="ECO:0000313" key="7">
    <source>
        <dbReference type="Proteomes" id="UP000066480"/>
    </source>
</evidence>